<keyword evidence="3" id="KW-0813">Transport</keyword>
<accession>A0A8C2IRG6</accession>
<evidence type="ECO:0000256" key="1">
    <source>
        <dbReference type="ARBA" id="ARBA00004123"/>
    </source>
</evidence>
<protein>
    <submittedName>
        <fullName evidence="5">Si:ch73-182a11.2</fullName>
    </submittedName>
</protein>
<dbReference type="GO" id="GO:0005634">
    <property type="term" value="C:nucleus"/>
    <property type="evidence" value="ECO:0007669"/>
    <property type="project" value="UniProtKB-SubCell"/>
</dbReference>
<dbReference type="InterPro" id="IPR011989">
    <property type="entry name" value="ARM-like"/>
</dbReference>
<dbReference type="GO" id="GO:0005737">
    <property type="term" value="C:cytoplasm"/>
    <property type="evidence" value="ECO:0007669"/>
    <property type="project" value="TreeGrafter"/>
</dbReference>
<dbReference type="Pfam" id="PF18786">
    <property type="entry name" value="Importin_rep_2"/>
    <property type="match status" value="1"/>
</dbReference>
<dbReference type="PANTHER" id="PTHR12363:SF33">
    <property type="entry name" value="IMPORTIN-13"/>
    <property type="match status" value="1"/>
</dbReference>
<organism evidence="5 6">
    <name type="scientific">Cyprinus carpio</name>
    <name type="common">Common carp</name>
    <dbReference type="NCBI Taxonomy" id="7962"/>
    <lineage>
        <taxon>Eukaryota</taxon>
        <taxon>Metazoa</taxon>
        <taxon>Chordata</taxon>
        <taxon>Craniata</taxon>
        <taxon>Vertebrata</taxon>
        <taxon>Euteleostomi</taxon>
        <taxon>Actinopterygii</taxon>
        <taxon>Neopterygii</taxon>
        <taxon>Teleostei</taxon>
        <taxon>Ostariophysi</taxon>
        <taxon>Cypriniformes</taxon>
        <taxon>Cyprinidae</taxon>
        <taxon>Cyprininae</taxon>
        <taxon>Cyprinus</taxon>
    </lineage>
</organism>
<evidence type="ECO:0000256" key="4">
    <source>
        <dbReference type="ARBA" id="ARBA00023242"/>
    </source>
</evidence>
<dbReference type="PANTHER" id="PTHR12363">
    <property type="entry name" value="TRANSPORTIN 3 AND IMPORTIN 13"/>
    <property type="match status" value="1"/>
</dbReference>
<dbReference type="Pfam" id="PF18806">
    <property type="entry name" value="Importin_rep_3"/>
    <property type="match status" value="1"/>
</dbReference>
<comment type="similarity">
    <text evidence="2">Belongs to the importin beta family.</text>
</comment>
<dbReference type="InterPro" id="IPR051345">
    <property type="entry name" value="Importin_beta-like_NTR"/>
</dbReference>
<reference evidence="5" key="1">
    <citation type="submission" date="2025-08" db="UniProtKB">
        <authorList>
            <consortium name="Ensembl"/>
        </authorList>
    </citation>
    <scope>IDENTIFICATION</scope>
</reference>
<comment type="subcellular location">
    <subcellularLocation>
        <location evidence="1">Nucleus</location>
    </subcellularLocation>
</comment>
<evidence type="ECO:0000313" key="5">
    <source>
        <dbReference type="Ensembl" id="ENSCCRP00020083669.1"/>
    </source>
</evidence>
<name>A0A8C2IRG6_CYPCA</name>
<sequence length="323" mass="36333">MLASVLPVVLHGLSNPDLSVACVSALKRICRECRQDLHLHANDIMAVSQAVLVKDIHKSPQCMWIMQALGFLLSALPRDEILGKLLSLVTPHIQQLEKLANEPVRNSRALVHIFGCEKDLFSPIIALLELITNITMSIFHLGSRDHPDVVESFMQLHTQVLRRKADLYLSDRLDIKAVFYCGILSFKCPETPTLKATCLLFTELISHCEDIPAVREVLQEDGKLLLQTLLEAIGGQSPRSLAEHFAEVLFSVSRNCPSMLSVWLREALLPPGFPSSHLTTEHKEHFCQQILREQVSKRRMKDIVKEFALLSRGLQGTEYAANY</sequence>
<dbReference type="Ensembl" id="ENSCCRT00020091562.1">
    <property type="protein sequence ID" value="ENSCCRP00020083669.1"/>
    <property type="gene ID" value="ENSCCRG00020038580.1"/>
</dbReference>
<evidence type="ECO:0000256" key="3">
    <source>
        <dbReference type="ARBA" id="ARBA00022448"/>
    </source>
</evidence>
<dbReference type="SUPFAM" id="SSF48371">
    <property type="entry name" value="ARM repeat"/>
    <property type="match status" value="1"/>
</dbReference>
<evidence type="ECO:0000256" key="2">
    <source>
        <dbReference type="ARBA" id="ARBA00007991"/>
    </source>
</evidence>
<evidence type="ECO:0000313" key="6">
    <source>
        <dbReference type="Proteomes" id="UP000694701"/>
    </source>
</evidence>
<dbReference type="InterPro" id="IPR016024">
    <property type="entry name" value="ARM-type_fold"/>
</dbReference>
<dbReference type="AlphaFoldDB" id="A0A8C2IRG6"/>
<dbReference type="InterPro" id="IPR040944">
    <property type="entry name" value="Importin_rep_2"/>
</dbReference>
<proteinExistence type="inferred from homology"/>
<dbReference type="GO" id="GO:0006606">
    <property type="term" value="P:protein import into nucleus"/>
    <property type="evidence" value="ECO:0007669"/>
    <property type="project" value="TreeGrafter"/>
</dbReference>
<dbReference type="InterPro" id="IPR040520">
    <property type="entry name" value="Importin_rep_3"/>
</dbReference>
<keyword evidence="4" id="KW-0539">Nucleus</keyword>
<dbReference type="Proteomes" id="UP000694701">
    <property type="component" value="Unplaced"/>
</dbReference>
<dbReference type="Gene3D" id="1.25.10.10">
    <property type="entry name" value="Leucine-rich Repeat Variant"/>
    <property type="match status" value="2"/>
</dbReference>